<reference evidence="1" key="1">
    <citation type="submission" date="2023-03" db="UniProtKB">
        <authorList>
            <consortium name="EnsemblPlants"/>
        </authorList>
    </citation>
    <scope>IDENTIFICATION</scope>
</reference>
<accession>A0A9I9DP07</accession>
<organism evidence="1">
    <name type="scientific">Cucumis melo</name>
    <name type="common">Muskmelon</name>
    <dbReference type="NCBI Taxonomy" id="3656"/>
    <lineage>
        <taxon>Eukaryota</taxon>
        <taxon>Viridiplantae</taxon>
        <taxon>Streptophyta</taxon>
        <taxon>Embryophyta</taxon>
        <taxon>Tracheophyta</taxon>
        <taxon>Spermatophyta</taxon>
        <taxon>Magnoliopsida</taxon>
        <taxon>eudicotyledons</taxon>
        <taxon>Gunneridae</taxon>
        <taxon>Pentapetalae</taxon>
        <taxon>rosids</taxon>
        <taxon>fabids</taxon>
        <taxon>Cucurbitales</taxon>
        <taxon>Cucurbitaceae</taxon>
        <taxon>Benincaseae</taxon>
        <taxon>Cucumis</taxon>
    </lineage>
</organism>
<dbReference type="EnsemblPlants" id="MELO3C020991.2.1">
    <property type="protein sequence ID" value="MELO3C020991.2.1"/>
    <property type="gene ID" value="MELO3C020991.2"/>
</dbReference>
<sequence length="101" mass="11772">MRQEATECRVIQATMNKGKIGMLDWEIALARLKDRLGMHNLEKVDDRLGSALLSSVRLHGYEHRRPLRRNAHLNAQQLWMGSTCFWLKAEMVSVRKGRTKR</sequence>
<dbReference type="Gramene" id="MELO3C020991.2.1">
    <property type="protein sequence ID" value="MELO3C020991.2.1"/>
    <property type="gene ID" value="MELO3C020991.2"/>
</dbReference>
<protein>
    <submittedName>
        <fullName evidence="1">Uncharacterized protein</fullName>
    </submittedName>
</protein>
<evidence type="ECO:0000313" key="1">
    <source>
        <dbReference type="EnsemblPlants" id="MELO3C020991.2.1"/>
    </source>
</evidence>
<proteinExistence type="predicted"/>
<dbReference type="AlphaFoldDB" id="A0A9I9DP07"/>
<name>A0A9I9DP07_CUCME</name>